<evidence type="ECO:0000256" key="3">
    <source>
        <dbReference type="ARBA" id="ARBA00022461"/>
    </source>
</evidence>
<evidence type="ECO:0000256" key="12">
    <source>
        <dbReference type="RuleBase" id="RU000679"/>
    </source>
</evidence>
<keyword evidence="8 14" id="KW-0472">Membrane</keyword>
<keyword evidence="7 12" id="KW-0406">Ion transport</keyword>
<keyword evidence="3 12" id="KW-0894">Sodium channel</keyword>
<proteinExistence type="inferred from homology"/>
<dbReference type="Proteomes" id="UP000242188">
    <property type="component" value="Unassembled WGS sequence"/>
</dbReference>
<dbReference type="OrthoDB" id="6021021at2759"/>
<dbReference type="FunFam" id="1.10.287.770:FF:000001">
    <property type="entry name" value="Acid-sensing ion channel subunit 1"/>
    <property type="match status" value="1"/>
</dbReference>
<dbReference type="Pfam" id="PF00858">
    <property type="entry name" value="ASC"/>
    <property type="match status" value="1"/>
</dbReference>
<dbReference type="AlphaFoldDB" id="A0A210QVR0"/>
<dbReference type="GO" id="GO:0015280">
    <property type="term" value="F:ligand-gated sodium channel activity"/>
    <property type="evidence" value="ECO:0007669"/>
    <property type="project" value="TreeGrafter"/>
</dbReference>
<gene>
    <name evidence="15" type="ORF">KP79_PYT15042</name>
</gene>
<evidence type="ECO:0000256" key="7">
    <source>
        <dbReference type="ARBA" id="ARBA00023065"/>
    </source>
</evidence>
<dbReference type="PANTHER" id="PTHR11690:SF248">
    <property type="entry name" value="PICKPOCKET 17, ISOFORM A"/>
    <property type="match status" value="1"/>
</dbReference>
<feature type="transmembrane region" description="Helical" evidence="14">
    <location>
        <begin position="81"/>
        <end position="102"/>
    </location>
</feature>
<organism evidence="15 16">
    <name type="scientific">Mizuhopecten yessoensis</name>
    <name type="common">Japanese scallop</name>
    <name type="synonym">Patinopecten yessoensis</name>
    <dbReference type="NCBI Taxonomy" id="6573"/>
    <lineage>
        <taxon>Eukaryota</taxon>
        <taxon>Metazoa</taxon>
        <taxon>Spiralia</taxon>
        <taxon>Lophotrochozoa</taxon>
        <taxon>Mollusca</taxon>
        <taxon>Bivalvia</taxon>
        <taxon>Autobranchia</taxon>
        <taxon>Pteriomorphia</taxon>
        <taxon>Pectinida</taxon>
        <taxon>Pectinoidea</taxon>
        <taxon>Pectinidae</taxon>
        <taxon>Mizuhopecten</taxon>
    </lineage>
</organism>
<dbReference type="InterPro" id="IPR001873">
    <property type="entry name" value="ENaC"/>
</dbReference>
<evidence type="ECO:0000256" key="5">
    <source>
        <dbReference type="ARBA" id="ARBA00022989"/>
    </source>
</evidence>
<dbReference type="GO" id="GO:0005886">
    <property type="term" value="C:plasma membrane"/>
    <property type="evidence" value="ECO:0007669"/>
    <property type="project" value="TreeGrafter"/>
</dbReference>
<keyword evidence="2 12" id="KW-0813">Transport</keyword>
<evidence type="ECO:0000256" key="8">
    <source>
        <dbReference type="ARBA" id="ARBA00023136"/>
    </source>
</evidence>
<evidence type="ECO:0000313" key="16">
    <source>
        <dbReference type="Proteomes" id="UP000242188"/>
    </source>
</evidence>
<dbReference type="Gene3D" id="1.10.287.770">
    <property type="entry name" value="YojJ-like"/>
    <property type="match status" value="1"/>
</dbReference>
<evidence type="ECO:0000256" key="11">
    <source>
        <dbReference type="ARBA" id="ARBA00023303"/>
    </source>
</evidence>
<comment type="subcellular location">
    <subcellularLocation>
        <location evidence="1">Membrane</location>
        <topology evidence="1">Multi-pass membrane protein</topology>
    </subcellularLocation>
</comment>
<feature type="transmembrane region" description="Helical" evidence="14">
    <location>
        <begin position="559"/>
        <end position="584"/>
    </location>
</feature>
<evidence type="ECO:0000256" key="4">
    <source>
        <dbReference type="ARBA" id="ARBA00022692"/>
    </source>
</evidence>
<comment type="caution">
    <text evidence="15">The sequence shown here is derived from an EMBL/GenBank/DDBJ whole genome shotgun (WGS) entry which is preliminary data.</text>
</comment>
<evidence type="ECO:0000256" key="6">
    <source>
        <dbReference type="ARBA" id="ARBA00023053"/>
    </source>
</evidence>
<keyword evidence="4 12" id="KW-0812">Transmembrane</keyword>
<keyword evidence="10 12" id="KW-0739">Sodium transport</keyword>
<keyword evidence="5 14" id="KW-1133">Transmembrane helix</keyword>
<sequence>MTVTINKNRIRSEMPPPEVNETEPMPKEATKAGKLATLDSPTAGSDPETITLRERFQIFMNETSFTALTRIHKANSIIKRVIWFVVLLAMLAWLSIQCFWLLEKYFKYPVDVKIELVSVAKIEFPSVTICNRNPLRKSIIKNSPFRTMEDDFLKVKQDDSLYDKAYDMMFKKDKDQWNSSQSTEPTVTPGPNPNTNPSGPSQGSSAGTTESSSSATTESIISQMKEKNFNVWDALSDHETADYFYNKKSSDIMNTLAYSGFAAYIDESELEQYGHTIEDLLMSCTFEGYPCSTKNFTYLHNSKYGNCYTFNHHKNNLSAITSSYAGPLMGLVMEFNIEQGEYVESLAPEAGVRVLVHERGTFPIPDDDGFYIAPGFVSSVGIQEIQITRLPPPHASCADHGVKTNYYQEKFDTIYTKQPCLKSCYQDTIIARCDCAVPYYMIPAGASVCDVSNHSIANCLDSSIDNMVVCDTMCPDPCNERKYQPFVSMASWPSDAFSKSLEKRLMRSSTDFMEDDHLESKSKNLAKIEIFFKEMIYEKIEQQKGYESQNLISDIGGQLGLWLGLSAITIGELVEFFAAIFKAVTARAVRRKDREPAKVFRNIATHVARRSRDVSDNTRVESLTG</sequence>
<keyword evidence="6" id="KW-0915">Sodium</keyword>
<reference evidence="15 16" key="1">
    <citation type="journal article" date="2017" name="Nat. Ecol. Evol.">
        <title>Scallop genome provides insights into evolution of bilaterian karyotype and development.</title>
        <authorList>
            <person name="Wang S."/>
            <person name="Zhang J."/>
            <person name="Jiao W."/>
            <person name="Li J."/>
            <person name="Xun X."/>
            <person name="Sun Y."/>
            <person name="Guo X."/>
            <person name="Huan P."/>
            <person name="Dong B."/>
            <person name="Zhang L."/>
            <person name="Hu X."/>
            <person name="Sun X."/>
            <person name="Wang J."/>
            <person name="Zhao C."/>
            <person name="Wang Y."/>
            <person name="Wang D."/>
            <person name="Huang X."/>
            <person name="Wang R."/>
            <person name="Lv J."/>
            <person name="Li Y."/>
            <person name="Zhang Z."/>
            <person name="Liu B."/>
            <person name="Lu W."/>
            <person name="Hui Y."/>
            <person name="Liang J."/>
            <person name="Zhou Z."/>
            <person name="Hou R."/>
            <person name="Li X."/>
            <person name="Liu Y."/>
            <person name="Li H."/>
            <person name="Ning X."/>
            <person name="Lin Y."/>
            <person name="Zhao L."/>
            <person name="Xing Q."/>
            <person name="Dou J."/>
            <person name="Li Y."/>
            <person name="Mao J."/>
            <person name="Guo H."/>
            <person name="Dou H."/>
            <person name="Li T."/>
            <person name="Mu C."/>
            <person name="Jiang W."/>
            <person name="Fu Q."/>
            <person name="Fu X."/>
            <person name="Miao Y."/>
            <person name="Liu J."/>
            <person name="Yu Q."/>
            <person name="Li R."/>
            <person name="Liao H."/>
            <person name="Li X."/>
            <person name="Kong Y."/>
            <person name="Jiang Z."/>
            <person name="Chourrout D."/>
            <person name="Li R."/>
            <person name="Bao Z."/>
        </authorList>
    </citation>
    <scope>NUCLEOTIDE SEQUENCE [LARGE SCALE GENOMIC DNA]</scope>
    <source>
        <strain evidence="15 16">PY_sf001</strain>
    </source>
</reference>
<comment type="similarity">
    <text evidence="12">Belongs to the amiloride-sensitive sodium channel (TC 1.A.6) family.</text>
</comment>
<feature type="region of interest" description="Disordered" evidence="13">
    <location>
        <begin position="1"/>
        <end position="28"/>
    </location>
</feature>
<evidence type="ECO:0000256" key="13">
    <source>
        <dbReference type="SAM" id="MobiDB-lite"/>
    </source>
</evidence>
<evidence type="ECO:0000256" key="1">
    <source>
        <dbReference type="ARBA" id="ARBA00004141"/>
    </source>
</evidence>
<dbReference type="EMBL" id="NEDP02001616">
    <property type="protein sequence ID" value="OWF52843.1"/>
    <property type="molecule type" value="Genomic_DNA"/>
</dbReference>
<accession>A0A210QVR0</accession>
<evidence type="ECO:0000256" key="10">
    <source>
        <dbReference type="ARBA" id="ARBA00023201"/>
    </source>
</evidence>
<dbReference type="Gene3D" id="2.60.470.10">
    <property type="entry name" value="Acid-sensing ion channels like domains"/>
    <property type="match status" value="1"/>
</dbReference>
<protein>
    <submittedName>
        <fullName evidence="15">Amiloride-sensitive sodium channel subunit beta</fullName>
    </submittedName>
</protein>
<feature type="compositionally biased region" description="Low complexity" evidence="13">
    <location>
        <begin position="195"/>
        <end position="219"/>
    </location>
</feature>
<dbReference type="PROSITE" id="PS01206">
    <property type="entry name" value="ASC"/>
    <property type="match status" value="1"/>
</dbReference>
<dbReference type="PANTHER" id="PTHR11690">
    <property type="entry name" value="AMILORIDE-SENSITIVE SODIUM CHANNEL-RELATED"/>
    <property type="match status" value="1"/>
</dbReference>
<name>A0A210QVR0_MIZYE</name>
<dbReference type="PRINTS" id="PR01078">
    <property type="entry name" value="AMINACHANNEL"/>
</dbReference>
<keyword evidence="16" id="KW-1185">Reference proteome</keyword>
<evidence type="ECO:0000313" key="15">
    <source>
        <dbReference type="EMBL" id="OWF52843.1"/>
    </source>
</evidence>
<keyword evidence="9" id="KW-0325">Glycoprotein</keyword>
<evidence type="ECO:0000256" key="2">
    <source>
        <dbReference type="ARBA" id="ARBA00022448"/>
    </source>
</evidence>
<feature type="region of interest" description="Disordered" evidence="13">
    <location>
        <begin position="175"/>
        <end position="219"/>
    </location>
</feature>
<evidence type="ECO:0000256" key="14">
    <source>
        <dbReference type="SAM" id="Phobius"/>
    </source>
</evidence>
<dbReference type="InterPro" id="IPR020903">
    <property type="entry name" value="ENaC_CS"/>
</dbReference>
<evidence type="ECO:0000256" key="9">
    <source>
        <dbReference type="ARBA" id="ARBA00023180"/>
    </source>
</evidence>
<keyword evidence="11 12" id="KW-0407">Ion channel</keyword>